<keyword evidence="3" id="KW-1185">Reference proteome</keyword>
<protein>
    <recommendedName>
        <fullName evidence="4">Secreted protein</fullName>
    </recommendedName>
</protein>
<gene>
    <name evidence="2" type="ORF">BO70DRAFT_221752</name>
</gene>
<dbReference type="RefSeq" id="XP_025400687.1">
    <property type="nucleotide sequence ID" value="XM_025538731.1"/>
</dbReference>
<evidence type="ECO:0000313" key="2">
    <source>
        <dbReference type="EMBL" id="PWY86135.1"/>
    </source>
</evidence>
<comment type="caution">
    <text evidence="2">The sequence shown here is derived from an EMBL/GenBank/DDBJ whole genome shotgun (WGS) entry which is preliminary data.</text>
</comment>
<reference evidence="2 3" key="1">
    <citation type="submission" date="2016-12" db="EMBL/GenBank/DDBJ databases">
        <title>The genomes of Aspergillus section Nigri reveals drivers in fungal speciation.</title>
        <authorList>
            <consortium name="DOE Joint Genome Institute"/>
            <person name="Vesth T.C."/>
            <person name="Nybo J."/>
            <person name="Theobald S."/>
            <person name="Brandl J."/>
            <person name="Frisvad J.C."/>
            <person name="Nielsen K.F."/>
            <person name="Lyhne E.K."/>
            <person name="Kogle M.E."/>
            <person name="Kuo A."/>
            <person name="Riley R."/>
            <person name="Clum A."/>
            <person name="Nolan M."/>
            <person name="Lipzen A."/>
            <person name="Salamov A."/>
            <person name="Henrissat B."/>
            <person name="Wiebenga A."/>
            <person name="De Vries R.P."/>
            <person name="Grigoriev I.V."/>
            <person name="Mortensen U.H."/>
            <person name="Andersen M.R."/>
            <person name="Baker S.E."/>
        </authorList>
    </citation>
    <scope>NUCLEOTIDE SEQUENCE [LARGE SCALE GENOMIC DNA]</scope>
    <source>
        <strain evidence="2 3">CBS 117.55</strain>
    </source>
</reference>
<organism evidence="2 3">
    <name type="scientific">Aspergillus heteromorphus CBS 117.55</name>
    <dbReference type="NCBI Taxonomy" id="1448321"/>
    <lineage>
        <taxon>Eukaryota</taxon>
        <taxon>Fungi</taxon>
        <taxon>Dikarya</taxon>
        <taxon>Ascomycota</taxon>
        <taxon>Pezizomycotina</taxon>
        <taxon>Eurotiomycetes</taxon>
        <taxon>Eurotiomycetidae</taxon>
        <taxon>Eurotiales</taxon>
        <taxon>Aspergillaceae</taxon>
        <taxon>Aspergillus</taxon>
        <taxon>Aspergillus subgen. Circumdati</taxon>
    </lineage>
</organism>
<sequence>MLQRMTWHCSCISLVWLIRVLSRWIITDVGEVHSLSFLYGWANPRWFKLEPCTRPGDSNVTTQQAICERLQVIKVL</sequence>
<dbReference type="Proteomes" id="UP000247233">
    <property type="component" value="Unassembled WGS sequence"/>
</dbReference>
<proteinExistence type="predicted"/>
<feature type="signal peptide" evidence="1">
    <location>
        <begin position="1"/>
        <end position="22"/>
    </location>
</feature>
<keyword evidence="1" id="KW-0732">Signal</keyword>
<dbReference type="GeneID" id="37060968"/>
<name>A0A317WJA6_9EURO</name>
<dbReference type="VEuPathDB" id="FungiDB:BO70DRAFT_221752"/>
<feature type="chain" id="PRO_5016322107" description="Secreted protein" evidence="1">
    <location>
        <begin position="23"/>
        <end position="76"/>
    </location>
</feature>
<dbReference type="AlphaFoldDB" id="A0A317WJA6"/>
<evidence type="ECO:0000256" key="1">
    <source>
        <dbReference type="SAM" id="SignalP"/>
    </source>
</evidence>
<evidence type="ECO:0008006" key="4">
    <source>
        <dbReference type="Google" id="ProtNLM"/>
    </source>
</evidence>
<dbReference type="EMBL" id="MSFL01000008">
    <property type="protein sequence ID" value="PWY86135.1"/>
    <property type="molecule type" value="Genomic_DNA"/>
</dbReference>
<evidence type="ECO:0000313" key="3">
    <source>
        <dbReference type="Proteomes" id="UP000247233"/>
    </source>
</evidence>
<accession>A0A317WJA6</accession>